<dbReference type="PANTHER" id="PTHR21686">
    <property type="entry name" value="DEOXYNUCLEOTIDYLTRANSFERASE TERMINAL-INTERACTING PROTEIN 2"/>
    <property type="match status" value="1"/>
</dbReference>
<accession>A0AAV6VTN9</accession>
<protein>
    <recommendedName>
        <fullName evidence="4">Fcf2 pre-rRNA processing C-terminal domain-containing protein</fullName>
    </recommendedName>
</protein>
<dbReference type="EMBL" id="JAFNEN010000027">
    <property type="protein sequence ID" value="KAG8199416.1"/>
    <property type="molecule type" value="Genomic_DNA"/>
</dbReference>
<dbReference type="GO" id="GO:0006396">
    <property type="term" value="P:RNA processing"/>
    <property type="evidence" value="ECO:0007669"/>
    <property type="project" value="TreeGrafter"/>
</dbReference>
<sequence>MFCIDAQPFGTEVLSDDSDCDVPEFTISAFNKYKNTSVPSNTSQVKSFQNKSIELCSSLNAGEDYNKSTYINMGTDKESVDSQIKQQKEELQKVLDKNLEKSIVCQPGFEKLEKVPTLLSKMQRRKAGLKERDKTKGYDWYGMSAPEMTEEKKNDLLVVQMRKALDPKHFYKRSATKIAPKYFQVGTFVDNPADFYSSRLPKKQRKQTMVDELLADAEFRQYQKKKFNEIQHSRPQKKFMHKKKVSHRRRIEAREAQASKKSKKGKGKKKA</sequence>
<dbReference type="InterPro" id="IPR014810">
    <property type="entry name" value="Fcf2_C"/>
</dbReference>
<evidence type="ECO:0000313" key="6">
    <source>
        <dbReference type="Proteomes" id="UP000827092"/>
    </source>
</evidence>
<comment type="subcellular location">
    <subcellularLocation>
        <location evidence="1">Nucleus</location>
        <location evidence="1">Nucleolus</location>
    </subcellularLocation>
</comment>
<dbReference type="GO" id="GO:0003723">
    <property type="term" value="F:RNA binding"/>
    <property type="evidence" value="ECO:0007669"/>
    <property type="project" value="TreeGrafter"/>
</dbReference>
<dbReference type="GO" id="GO:0005730">
    <property type="term" value="C:nucleolus"/>
    <property type="evidence" value="ECO:0007669"/>
    <property type="project" value="UniProtKB-SubCell"/>
</dbReference>
<feature type="domain" description="Fcf2 pre-rRNA processing C-terminal" evidence="4">
    <location>
        <begin position="133"/>
        <end position="226"/>
    </location>
</feature>
<organism evidence="5 6">
    <name type="scientific">Oedothorax gibbosus</name>
    <dbReference type="NCBI Taxonomy" id="931172"/>
    <lineage>
        <taxon>Eukaryota</taxon>
        <taxon>Metazoa</taxon>
        <taxon>Ecdysozoa</taxon>
        <taxon>Arthropoda</taxon>
        <taxon>Chelicerata</taxon>
        <taxon>Arachnida</taxon>
        <taxon>Araneae</taxon>
        <taxon>Araneomorphae</taxon>
        <taxon>Entelegynae</taxon>
        <taxon>Araneoidea</taxon>
        <taxon>Linyphiidae</taxon>
        <taxon>Erigoninae</taxon>
        <taxon>Oedothorax</taxon>
    </lineage>
</organism>
<proteinExistence type="predicted"/>
<evidence type="ECO:0000259" key="4">
    <source>
        <dbReference type="Pfam" id="PF08698"/>
    </source>
</evidence>
<evidence type="ECO:0000256" key="3">
    <source>
        <dbReference type="SAM" id="MobiDB-lite"/>
    </source>
</evidence>
<dbReference type="Pfam" id="PF08698">
    <property type="entry name" value="Fcf2"/>
    <property type="match status" value="1"/>
</dbReference>
<reference evidence="5 6" key="1">
    <citation type="journal article" date="2022" name="Nat. Ecol. Evol.">
        <title>A masculinizing supergene underlies an exaggerated male reproductive morph in a spider.</title>
        <authorList>
            <person name="Hendrickx F."/>
            <person name="De Corte Z."/>
            <person name="Sonet G."/>
            <person name="Van Belleghem S.M."/>
            <person name="Kostlbacher S."/>
            <person name="Vangestel C."/>
        </authorList>
    </citation>
    <scope>NUCLEOTIDE SEQUENCE [LARGE SCALE GENOMIC DNA]</scope>
    <source>
        <strain evidence="5">W744_W776</strain>
    </source>
</reference>
<feature type="compositionally biased region" description="Basic residues" evidence="3">
    <location>
        <begin position="234"/>
        <end position="251"/>
    </location>
</feature>
<dbReference type="InterPro" id="IPR039883">
    <property type="entry name" value="Fcf2/DNTTIP2"/>
</dbReference>
<evidence type="ECO:0000313" key="5">
    <source>
        <dbReference type="EMBL" id="KAG8199416.1"/>
    </source>
</evidence>
<keyword evidence="2" id="KW-0539">Nucleus</keyword>
<comment type="caution">
    <text evidence="5">The sequence shown here is derived from an EMBL/GenBank/DDBJ whole genome shotgun (WGS) entry which is preliminary data.</text>
</comment>
<evidence type="ECO:0000256" key="2">
    <source>
        <dbReference type="ARBA" id="ARBA00023242"/>
    </source>
</evidence>
<feature type="compositionally biased region" description="Basic residues" evidence="3">
    <location>
        <begin position="260"/>
        <end position="271"/>
    </location>
</feature>
<evidence type="ECO:0000256" key="1">
    <source>
        <dbReference type="ARBA" id="ARBA00004604"/>
    </source>
</evidence>
<gene>
    <name evidence="5" type="ORF">JTE90_000284</name>
</gene>
<keyword evidence="6" id="KW-1185">Reference proteome</keyword>
<feature type="region of interest" description="Disordered" evidence="3">
    <location>
        <begin position="226"/>
        <end position="271"/>
    </location>
</feature>
<dbReference type="Proteomes" id="UP000827092">
    <property type="component" value="Unassembled WGS sequence"/>
</dbReference>
<name>A0AAV6VTN9_9ARAC</name>
<dbReference type="PANTHER" id="PTHR21686:SF12">
    <property type="entry name" value="DEOXYNUCLEOTIDYLTRANSFERASE TERMINAL-INTERACTING PROTEIN 2"/>
    <property type="match status" value="1"/>
</dbReference>
<dbReference type="AlphaFoldDB" id="A0AAV6VTN9"/>